<keyword evidence="3" id="KW-1185">Reference proteome</keyword>
<comment type="caution">
    <text evidence="2">The sequence shown here is derived from an EMBL/GenBank/DDBJ whole genome shotgun (WGS) entry which is preliminary data.</text>
</comment>
<accession>A0AAV2PNI2</accession>
<gene>
    <name evidence="2" type="ORF">MNOR_LOCUS2724</name>
</gene>
<protein>
    <recommendedName>
        <fullName evidence="1">C-type lectin domain-containing protein</fullName>
    </recommendedName>
</protein>
<dbReference type="InterPro" id="IPR001304">
    <property type="entry name" value="C-type_lectin-like"/>
</dbReference>
<feature type="non-terminal residue" evidence="2">
    <location>
        <position position="157"/>
    </location>
</feature>
<evidence type="ECO:0000259" key="1">
    <source>
        <dbReference type="PROSITE" id="PS50041"/>
    </source>
</evidence>
<dbReference type="Gene3D" id="3.10.100.10">
    <property type="entry name" value="Mannose-Binding Protein A, subunit A"/>
    <property type="match status" value="1"/>
</dbReference>
<dbReference type="SMART" id="SM00034">
    <property type="entry name" value="CLECT"/>
    <property type="match status" value="1"/>
</dbReference>
<reference evidence="2 3" key="1">
    <citation type="submission" date="2024-05" db="EMBL/GenBank/DDBJ databases">
        <authorList>
            <person name="Wallberg A."/>
        </authorList>
    </citation>
    <scope>NUCLEOTIDE SEQUENCE [LARGE SCALE GENOMIC DNA]</scope>
</reference>
<dbReference type="PROSITE" id="PS50041">
    <property type="entry name" value="C_TYPE_LECTIN_2"/>
    <property type="match status" value="1"/>
</dbReference>
<dbReference type="InterPro" id="IPR016186">
    <property type="entry name" value="C-type_lectin-like/link_sf"/>
</dbReference>
<dbReference type="AlphaFoldDB" id="A0AAV2PNI2"/>
<dbReference type="CDD" id="cd00037">
    <property type="entry name" value="CLECT"/>
    <property type="match status" value="1"/>
</dbReference>
<dbReference type="SUPFAM" id="SSF56436">
    <property type="entry name" value="C-type lectin-like"/>
    <property type="match status" value="1"/>
</dbReference>
<dbReference type="Proteomes" id="UP001497623">
    <property type="component" value="Unassembled WGS sequence"/>
</dbReference>
<feature type="domain" description="C-type lectin" evidence="1">
    <location>
        <begin position="41"/>
        <end position="155"/>
    </location>
</feature>
<dbReference type="EMBL" id="CAXKWB010000862">
    <property type="protein sequence ID" value="CAL4062560.1"/>
    <property type="molecule type" value="Genomic_DNA"/>
</dbReference>
<evidence type="ECO:0000313" key="3">
    <source>
        <dbReference type="Proteomes" id="UP001497623"/>
    </source>
</evidence>
<proteinExistence type="predicted"/>
<dbReference type="PANTHER" id="PTHR22803">
    <property type="entry name" value="MANNOSE, PHOSPHOLIPASE, LECTIN RECEPTOR RELATED"/>
    <property type="match status" value="1"/>
</dbReference>
<dbReference type="InterPro" id="IPR050111">
    <property type="entry name" value="C-type_lectin/snaclec_domain"/>
</dbReference>
<dbReference type="InterPro" id="IPR016187">
    <property type="entry name" value="CTDL_fold"/>
</dbReference>
<sequence length="157" mass="16969">MGGECTKKKECDGKIKKVKKGCSKGCICCISEVSCVGGVKVGHQCLKFSQDELSWEEAKSSCSSDGGVLASIIDAEAVKTYADKTYGKQYFYFGGSDAAKEGTWKWLNGYPISTTQFPWISGEPNNAGNEDCLVVKGGDGYNDVPCHLKFRYVCDLG</sequence>
<dbReference type="Pfam" id="PF00059">
    <property type="entry name" value="Lectin_C"/>
    <property type="match status" value="1"/>
</dbReference>
<name>A0AAV2PNI2_MEGNR</name>
<evidence type="ECO:0000313" key="2">
    <source>
        <dbReference type="EMBL" id="CAL4062560.1"/>
    </source>
</evidence>
<organism evidence="2 3">
    <name type="scientific">Meganyctiphanes norvegica</name>
    <name type="common">Northern krill</name>
    <name type="synonym">Thysanopoda norvegica</name>
    <dbReference type="NCBI Taxonomy" id="48144"/>
    <lineage>
        <taxon>Eukaryota</taxon>
        <taxon>Metazoa</taxon>
        <taxon>Ecdysozoa</taxon>
        <taxon>Arthropoda</taxon>
        <taxon>Crustacea</taxon>
        <taxon>Multicrustacea</taxon>
        <taxon>Malacostraca</taxon>
        <taxon>Eumalacostraca</taxon>
        <taxon>Eucarida</taxon>
        <taxon>Euphausiacea</taxon>
        <taxon>Euphausiidae</taxon>
        <taxon>Meganyctiphanes</taxon>
    </lineage>
</organism>